<dbReference type="EMBL" id="BROD01000001">
    <property type="protein sequence ID" value="GKX66487.1"/>
    <property type="molecule type" value="Genomic_DNA"/>
</dbReference>
<name>A0ACB5RB91_9CLOT</name>
<sequence length="144" mass="16225">MMEIWKQKNVDQYLIEAYKNNIVLSGVSAGSICWFERGHSDSNSFENADGCWEYTKAKGIGLISAIHCPHYNESGRETFDDMMKSENIHGIALENNCAFVIKDNMYRIIKSDCNSKAYLLKNNAGKVSKNELIANEFSSIATIL</sequence>
<evidence type="ECO:0000313" key="2">
    <source>
        <dbReference type="Proteomes" id="UP001058074"/>
    </source>
</evidence>
<protein>
    <submittedName>
        <fullName evidence="1">Uncharacterized protein</fullName>
    </submittedName>
</protein>
<evidence type="ECO:0000313" key="1">
    <source>
        <dbReference type="EMBL" id="GKX66487.1"/>
    </source>
</evidence>
<keyword evidence="2" id="KW-1185">Reference proteome</keyword>
<accession>A0ACB5RB91</accession>
<comment type="caution">
    <text evidence="1">The sequence shown here is derived from an EMBL/GenBank/DDBJ whole genome shotgun (WGS) entry which is preliminary data.</text>
</comment>
<reference evidence="1" key="1">
    <citation type="journal article" date="2025" name="Int. J. Syst. Evol. Microbiol.">
        <title>Inconstantimicrobium mannanitabidum sp. nov., a novel member of the family Clostridiaceae isolated from anoxic soil under the treatment of reductive soil disinfestation.</title>
        <authorList>
            <person name="Ueki A."/>
            <person name="Tonouchi A."/>
            <person name="Honma S."/>
            <person name="Kaku N."/>
            <person name="Ueki K."/>
        </authorList>
    </citation>
    <scope>NUCLEOTIDE SEQUENCE</scope>
    <source>
        <strain evidence="1">TW13</strain>
    </source>
</reference>
<proteinExistence type="predicted"/>
<dbReference type="Proteomes" id="UP001058074">
    <property type="component" value="Unassembled WGS sequence"/>
</dbReference>
<organism evidence="1 2">
    <name type="scientific">Inconstantimicrobium mannanitabidum</name>
    <dbReference type="NCBI Taxonomy" id="1604901"/>
    <lineage>
        <taxon>Bacteria</taxon>
        <taxon>Bacillati</taxon>
        <taxon>Bacillota</taxon>
        <taxon>Clostridia</taxon>
        <taxon>Eubacteriales</taxon>
        <taxon>Clostridiaceae</taxon>
        <taxon>Inconstantimicrobium</taxon>
    </lineage>
</organism>
<gene>
    <name evidence="1" type="ORF">rsdtw13_17450</name>
</gene>